<evidence type="ECO:0000256" key="1">
    <source>
        <dbReference type="SAM" id="SignalP"/>
    </source>
</evidence>
<reference evidence="2 3" key="1">
    <citation type="journal article" date="2018" name="Syst. Appl. Microbiol.">
        <title>Agrobacterium rosae sp. nov., isolated from galls on different agricultural crops.</title>
        <authorList>
            <person name="Kuzmanovic N."/>
            <person name="Pulawska J."/>
            <person name="Smalla K."/>
            <person name="Nesme X."/>
        </authorList>
    </citation>
    <scope>NUCLEOTIDE SEQUENCE [LARGE SCALE GENOMIC DNA]</scope>
    <source>
        <strain evidence="2 3">NCPPB 1650</strain>
    </source>
</reference>
<accession>A0AAE5VPB3</accession>
<feature type="chain" id="PRO_5042081924" evidence="1">
    <location>
        <begin position="26"/>
        <end position="149"/>
    </location>
</feature>
<sequence length="149" mass="16267">MMMSVFRRTIAACAVLPLLQTAIFAAERAEKTTETHVLHYTSAEGSRLIAISRLQALQQPKALNFRPVGLARYGYRPMEGSSQDLTVGFPVTGAAQQQMAGLTCFTCRMPERAVSATRSPIERDPKSLNFQGLLVDVKTQFASLGKGAF</sequence>
<keyword evidence="1" id="KW-0732">Signal</keyword>
<proteinExistence type="predicted"/>
<dbReference type="AlphaFoldDB" id="A0AAE5VPB3"/>
<evidence type="ECO:0000313" key="2">
    <source>
        <dbReference type="EMBL" id="POO51445.1"/>
    </source>
</evidence>
<name>A0AAE5VPB3_9HYPH</name>
<comment type="caution">
    <text evidence="2">The sequence shown here is derived from an EMBL/GenBank/DDBJ whole genome shotgun (WGS) entry which is preliminary data.</text>
</comment>
<feature type="signal peptide" evidence="1">
    <location>
        <begin position="1"/>
        <end position="25"/>
    </location>
</feature>
<evidence type="ECO:0000313" key="3">
    <source>
        <dbReference type="Proteomes" id="UP000237447"/>
    </source>
</evidence>
<dbReference type="EMBL" id="NXEJ01000006">
    <property type="protein sequence ID" value="POO51445.1"/>
    <property type="molecule type" value="Genomic_DNA"/>
</dbReference>
<dbReference type="Proteomes" id="UP000237447">
    <property type="component" value="Unassembled WGS sequence"/>
</dbReference>
<organism evidence="2 3">
    <name type="scientific">Agrobacterium rosae</name>
    <dbReference type="NCBI Taxonomy" id="1972867"/>
    <lineage>
        <taxon>Bacteria</taxon>
        <taxon>Pseudomonadati</taxon>
        <taxon>Pseudomonadota</taxon>
        <taxon>Alphaproteobacteria</taxon>
        <taxon>Hyphomicrobiales</taxon>
        <taxon>Rhizobiaceae</taxon>
        <taxon>Rhizobium/Agrobacterium group</taxon>
        <taxon>Agrobacterium</taxon>
    </lineage>
</organism>
<gene>
    <name evidence="2" type="ORF">CPJ18_13100</name>
</gene>
<protein>
    <submittedName>
        <fullName evidence="2">Uncharacterized protein</fullName>
    </submittedName>
</protein>